<dbReference type="PANTHER" id="PTHR13464:SF0">
    <property type="entry name" value="SAP30-BINDING PROTEIN"/>
    <property type="match status" value="1"/>
</dbReference>
<dbReference type="PANTHER" id="PTHR13464">
    <property type="entry name" value="TRANSCRIPTIONAL REGULATOR PROTEIN HCNGP"/>
    <property type="match status" value="1"/>
</dbReference>
<feature type="region of interest" description="Disordered" evidence="1">
    <location>
        <begin position="1"/>
        <end position="112"/>
    </location>
</feature>
<dbReference type="EMBL" id="KZ503817">
    <property type="protein sequence ID" value="PKU61245.1"/>
    <property type="molecule type" value="Genomic_DNA"/>
</dbReference>
<dbReference type="GO" id="GO:0006355">
    <property type="term" value="P:regulation of DNA-templated transcription"/>
    <property type="evidence" value="ECO:0007669"/>
    <property type="project" value="InterPro"/>
</dbReference>
<feature type="compositionally biased region" description="Low complexity" evidence="1">
    <location>
        <begin position="87"/>
        <end position="100"/>
    </location>
</feature>
<evidence type="ECO:0000313" key="3">
    <source>
        <dbReference type="Proteomes" id="UP000233837"/>
    </source>
</evidence>
<feature type="compositionally biased region" description="Pro residues" evidence="1">
    <location>
        <begin position="101"/>
        <end position="110"/>
    </location>
</feature>
<feature type="region of interest" description="Disordered" evidence="1">
    <location>
        <begin position="359"/>
        <end position="413"/>
    </location>
</feature>
<reference evidence="2 3" key="2">
    <citation type="journal article" date="2017" name="Nature">
        <title>The Apostasia genome and the evolution of orchids.</title>
        <authorList>
            <person name="Zhang G.Q."/>
            <person name="Liu K.W."/>
            <person name="Li Z."/>
            <person name="Lohaus R."/>
            <person name="Hsiao Y.Y."/>
            <person name="Niu S.C."/>
            <person name="Wang J.Y."/>
            <person name="Lin Y.C."/>
            <person name="Xu Q."/>
            <person name="Chen L.J."/>
            <person name="Yoshida K."/>
            <person name="Fujiwara S."/>
            <person name="Wang Z.W."/>
            <person name="Zhang Y.Q."/>
            <person name="Mitsuda N."/>
            <person name="Wang M."/>
            <person name="Liu G.H."/>
            <person name="Pecoraro L."/>
            <person name="Huang H.X."/>
            <person name="Xiao X.J."/>
            <person name="Lin M."/>
            <person name="Wu X.Y."/>
            <person name="Wu W.L."/>
            <person name="Chen Y.Y."/>
            <person name="Chang S.B."/>
            <person name="Sakamoto S."/>
            <person name="Ohme-Takagi M."/>
            <person name="Yagi M."/>
            <person name="Zeng S.J."/>
            <person name="Shen C.Y."/>
            <person name="Yeh C.M."/>
            <person name="Luo Y.B."/>
            <person name="Tsai W.C."/>
            <person name="Van de Peer Y."/>
            <person name="Liu Z.J."/>
        </authorList>
    </citation>
    <scope>NUCLEOTIDE SEQUENCE [LARGE SCALE GENOMIC DNA]</scope>
    <source>
        <tissue evidence="2">The whole plant</tissue>
    </source>
</reference>
<dbReference type="STRING" id="906689.A0A2I0VCW4"/>
<gene>
    <name evidence="2" type="ORF">MA16_Dca025488</name>
</gene>
<dbReference type="Pfam" id="PF07818">
    <property type="entry name" value="HCNGP"/>
    <property type="match status" value="1"/>
</dbReference>
<reference evidence="2 3" key="1">
    <citation type="journal article" date="2016" name="Sci. Rep.">
        <title>The Dendrobium catenatum Lindl. genome sequence provides insights into polysaccharide synthase, floral development and adaptive evolution.</title>
        <authorList>
            <person name="Zhang G.Q."/>
            <person name="Xu Q."/>
            <person name="Bian C."/>
            <person name="Tsai W.C."/>
            <person name="Yeh C.M."/>
            <person name="Liu K.W."/>
            <person name="Yoshida K."/>
            <person name="Zhang L.S."/>
            <person name="Chang S.B."/>
            <person name="Chen F."/>
            <person name="Shi Y."/>
            <person name="Su Y.Y."/>
            <person name="Zhang Y.Q."/>
            <person name="Chen L.J."/>
            <person name="Yin Y."/>
            <person name="Lin M."/>
            <person name="Huang H."/>
            <person name="Deng H."/>
            <person name="Wang Z.W."/>
            <person name="Zhu S.L."/>
            <person name="Zhao X."/>
            <person name="Deng C."/>
            <person name="Niu S.C."/>
            <person name="Huang J."/>
            <person name="Wang M."/>
            <person name="Liu G.H."/>
            <person name="Yang H.J."/>
            <person name="Xiao X.J."/>
            <person name="Hsiao Y.Y."/>
            <person name="Wu W.L."/>
            <person name="Chen Y.Y."/>
            <person name="Mitsuda N."/>
            <person name="Ohme-Takagi M."/>
            <person name="Luo Y.B."/>
            <person name="Van de Peer Y."/>
            <person name="Liu Z.J."/>
        </authorList>
    </citation>
    <scope>NUCLEOTIDE SEQUENCE [LARGE SCALE GENOMIC DNA]</scope>
    <source>
        <tissue evidence="2">The whole plant</tissue>
    </source>
</reference>
<proteinExistence type="predicted"/>
<dbReference type="InterPro" id="IPR012479">
    <property type="entry name" value="SAP30BP"/>
</dbReference>
<dbReference type="AlphaFoldDB" id="A0A2I0VCW4"/>
<dbReference type="Proteomes" id="UP000233837">
    <property type="component" value="Unassembled WGS sequence"/>
</dbReference>
<name>A0A2I0VCW4_9ASPA</name>
<evidence type="ECO:0008006" key="4">
    <source>
        <dbReference type="Google" id="ProtNLM"/>
    </source>
</evidence>
<keyword evidence="3" id="KW-1185">Reference proteome</keyword>
<feature type="compositionally biased region" description="Basic and acidic residues" evidence="1">
    <location>
        <begin position="373"/>
        <end position="392"/>
    </location>
</feature>
<sequence>MAAETEGIALLSMYGDDEEEEEAAVAADSDENLKDNQNKSNQPPQHVPDKSPQPFNSPSLLQALEGAEIKTLRSPFPHQTPTPQPPASRSQLSSPLSLTSPSPPAAPVPPSAVLEYPDGHIARRSALVIVDYAQDETAMSPEAEVYGRVIFGAELHVSDGNIEGTAAVTSQSLAAPSQQDSLPTFDVYEQSKFEASIAVDFTGIESEVAEIKPPTVSTEMQIDKPMQNFLPSTATTRCPEELQEKINKFLAYKKAGKSFNADLRNRKDYRNPNFLQHAVSYQDIDEIGTCFSKEVFDPHGYDKSDYYDEIEADLKRELERREQERKKNQKIDLASGCTQPGGVAQALKTNAHIPGISSILGCSLPPNSTTGDASRDIRTNKKSKWDKVDGDAKIPLPSGGHDNPPSASVHASHLSAANAGTGYSAFA</sequence>
<evidence type="ECO:0000313" key="2">
    <source>
        <dbReference type="EMBL" id="PKU61245.1"/>
    </source>
</evidence>
<dbReference type="GO" id="GO:0005634">
    <property type="term" value="C:nucleus"/>
    <property type="evidence" value="ECO:0007669"/>
    <property type="project" value="TreeGrafter"/>
</dbReference>
<accession>A0A2I0VCW4</accession>
<protein>
    <recommendedName>
        <fullName evidence="4">SAP30-binding protein</fullName>
    </recommendedName>
</protein>
<evidence type="ECO:0000256" key="1">
    <source>
        <dbReference type="SAM" id="MobiDB-lite"/>
    </source>
</evidence>
<organism evidence="2 3">
    <name type="scientific">Dendrobium catenatum</name>
    <dbReference type="NCBI Taxonomy" id="906689"/>
    <lineage>
        <taxon>Eukaryota</taxon>
        <taxon>Viridiplantae</taxon>
        <taxon>Streptophyta</taxon>
        <taxon>Embryophyta</taxon>
        <taxon>Tracheophyta</taxon>
        <taxon>Spermatophyta</taxon>
        <taxon>Magnoliopsida</taxon>
        <taxon>Liliopsida</taxon>
        <taxon>Asparagales</taxon>
        <taxon>Orchidaceae</taxon>
        <taxon>Epidendroideae</taxon>
        <taxon>Malaxideae</taxon>
        <taxon>Dendrobiinae</taxon>
        <taxon>Dendrobium</taxon>
    </lineage>
</organism>